<sequence>MKKHANEWEHRLAGKPPVKNGFTSDLERKVRERIRMNTTTRRAPLRAAAAIMSMVILLGAGWWFRDDLKELLRPAERSDVPAALSKDPLADKEYELKVQQFEMSNTFEYTFKKPFFIRHPSVKLNIDTSPDDLYGDPEKFEAWFDAEQPDVVQVPVNVYAKLAADGKLSSLDTLAKANKADLQALHAPLVDYLRQAGGNGDVYGLSADMTSTALYVNEDVFAAHGVPLPDGDLSMAQILQLAARFQGSGVSGLAAVDRSNKFALVALAGQAGGLQTIAETEGDMKATLNSDAWKKVWTTVVDGYRDGWINQAKPVVYGKNGTTMAEIGKQDPFALGQVAMVVRSSDYYMNLKSYEQAGVMKSNWSTVPIRLDASATNQDAFLGTRTIYAVNANSSQADAAWALVQFVTGGAWRAGLNPDSFMYIQLLANKSAMDGASGKQWEAFYETAADPAKAAASAVSNASPRFIKANRSLYALGGEEMNAILNKSVPIDTALGDLQAKLNAELAAIGKEARP</sequence>
<feature type="transmembrane region" description="Helical" evidence="7">
    <location>
        <begin position="43"/>
        <end position="64"/>
    </location>
</feature>
<dbReference type="RefSeq" id="WP_161742573.1">
    <property type="nucleotide sequence ID" value="NZ_JAAAMV010000003.1"/>
</dbReference>
<dbReference type="InterPro" id="IPR006059">
    <property type="entry name" value="SBP"/>
</dbReference>
<keyword evidence="2" id="KW-0732">Signal</keyword>
<keyword evidence="9" id="KW-1185">Reference proteome</keyword>
<reference evidence="8 9" key="1">
    <citation type="submission" date="2020-01" db="EMBL/GenBank/DDBJ databases">
        <title>Paenibacillus soybeanensis sp. nov. isolated from the nodules of soybean (Glycine max(L.) Merr).</title>
        <authorList>
            <person name="Wang H."/>
        </authorList>
    </citation>
    <scope>NUCLEOTIDE SEQUENCE [LARGE SCALE GENOMIC DNA]</scope>
    <source>
        <strain evidence="8 9">T1</strain>
    </source>
</reference>
<evidence type="ECO:0000256" key="1">
    <source>
        <dbReference type="ARBA" id="ARBA00022475"/>
    </source>
</evidence>
<proteinExistence type="predicted"/>
<evidence type="ECO:0000256" key="7">
    <source>
        <dbReference type="SAM" id="Phobius"/>
    </source>
</evidence>
<protein>
    <recommendedName>
        <fullName evidence="10">Extracellular solute-binding protein</fullName>
    </recommendedName>
</protein>
<keyword evidence="7" id="KW-0812">Transmembrane</keyword>
<feature type="compositionally biased region" description="Basic and acidic residues" evidence="6">
    <location>
        <begin position="1"/>
        <end position="12"/>
    </location>
</feature>
<dbReference type="Pfam" id="PF01547">
    <property type="entry name" value="SBP_bac_1"/>
    <property type="match status" value="1"/>
</dbReference>
<dbReference type="EMBL" id="JAAAMV010000003">
    <property type="protein sequence ID" value="NBD23785.1"/>
    <property type="molecule type" value="Genomic_DNA"/>
</dbReference>
<dbReference type="PANTHER" id="PTHR43649">
    <property type="entry name" value="ARABINOSE-BINDING PROTEIN-RELATED"/>
    <property type="match status" value="1"/>
</dbReference>
<dbReference type="PANTHER" id="PTHR43649:SF33">
    <property type="entry name" value="POLYGALACTURONAN_RHAMNOGALACTURONAN-BINDING PROTEIN YTCQ"/>
    <property type="match status" value="1"/>
</dbReference>
<keyword evidence="4" id="KW-0564">Palmitate</keyword>
<feature type="region of interest" description="Disordered" evidence="6">
    <location>
        <begin position="1"/>
        <end position="22"/>
    </location>
</feature>
<evidence type="ECO:0008006" key="10">
    <source>
        <dbReference type="Google" id="ProtNLM"/>
    </source>
</evidence>
<evidence type="ECO:0000256" key="6">
    <source>
        <dbReference type="SAM" id="MobiDB-lite"/>
    </source>
</evidence>
<keyword evidence="5" id="KW-0449">Lipoprotein</keyword>
<keyword evidence="3 7" id="KW-0472">Membrane</keyword>
<keyword evidence="1" id="KW-1003">Cell membrane</keyword>
<evidence type="ECO:0000256" key="3">
    <source>
        <dbReference type="ARBA" id="ARBA00023136"/>
    </source>
</evidence>
<evidence type="ECO:0000313" key="9">
    <source>
        <dbReference type="Proteomes" id="UP000665561"/>
    </source>
</evidence>
<name>A0ABW9XMC3_9BACL</name>
<evidence type="ECO:0000256" key="5">
    <source>
        <dbReference type="ARBA" id="ARBA00023288"/>
    </source>
</evidence>
<evidence type="ECO:0000256" key="2">
    <source>
        <dbReference type="ARBA" id="ARBA00022729"/>
    </source>
</evidence>
<evidence type="ECO:0000256" key="4">
    <source>
        <dbReference type="ARBA" id="ARBA00023139"/>
    </source>
</evidence>
<dbReference type="SUPFAM" id="SSF53850">
    <property type="entry name" value="Periplasmic binding protein-like II"/>
    <property type="match status" value="1"/>
</dbReference>
<dbReference type="Gene3D" id="3.40.190.10">
    <property type="entry name" value="Periplasmic binding protein-like II"/>
    <property type="match status" value="1"/>
</dbReference>
<keyword evidence="7" id="KW-1133">Transmembrane helix</keyword>
<dbReference type="Proteomes" id="UP000665561">
    <property type="component" value="Unassembled WGS sequence"/>
</dbReference>
<organism evidence="8 9">
    <name type="scientific">Paenibacillus glycinis</name>
    <dbReference type="NCBI Taxonomy" id="2697035"/>
    <lineage>
        <taxon>Bacteria</taxon>
        <taxon>Bacillati</taxon>
        <taxon>Bacillota</taxon>
        <taxon>Bacilli</taxon>
        <taxon>Bacillales</taxon>
        <taxon>Paenibacillaceae</taxon>
        <taxon>Paenibacillus</taxon>
    </lineage>
</organism>
<dbReference type="InterPro" id="IPR050490">
    <property type="entry name" value="Bact_solute-bd_prot1"/>
</dbReference>
<comment type="caution">
    <text evidence="8">The sequence shown here is derived from an EMBL/GenBank/DDBJ whole genome shotgun (WGS) entry which is preliminary data.</text>
</comment>
<gene>
    <name evidence="8" type="ORF">GT019_07870</name>
</gene>
<evidence type="ECO:0000313" key="8">
    <source>
        <dbReference type="EMBL" id="NBD23785.1"/>
    </source>
</evidence>
<accession>A0ABW9XMC3</accession>